<evidence type="ECO:0000256" key="1">
    <source>
        <dbReference type="ARBA" id="ARBA00023604"/>
    </source>
</evidence>
<accession>A0A8H7AJR3</accession>
<proteinExistence type="inferred from homology"/>
<comment type="caution">
    <text evidence="2">The sequence shown here is derived from an EMBL/GenBank/DDBJ whole genome shotgun (WGS) entry which is preliminary data.</text>
</comment>
<dbReference type="GO" id="GO:0016491">
    <property type="term" value="F:oxidoreductase activity"/>
    <property type="evidence" value="ECO:0007669"/>
    <property type="project" value="InterPro"/>
</dbReference>
<dbReference type="EMBL" id="JAACFV010000044">
    <property type="protein sequence ID" value="KAF7509237.1"/>
    <property type="molecule type" value="Genomic_DNA"/>
</dbReference>
<dbReference type="InterPro" id="IPR044053">
    <property type="entry name" value="AsaB-like"/>
</dbReference>
<dbReference type="OrthoDB" id="412788at2759"/>
<comment type="similarity">
    <text evidence="1">Belongs to the asaB hydroxylase/desaturase family.</text>
</comment>
<organism evidence="2 3">
    <name type="scientific">Endocarpon pusillum</name>
    <dbReference type="NCBI Taxonomy" id="364733"/>
    <lineage>
        <taxon>Eukaryota</taxon>
        <taxon>Fungi</taxon>
        <taxon>Dikarya</taxon>
        <taxon>Ascomycota</taxon>
        <taxon>Pezizomycotina</taxon>
        <taxon>Eurotiomycetes</taxon>
        <taxon>Chaetothyriomycetidae</taxon>
        <taxon>Verrucariales</taxon>
        <taxon>Verrucariaceae</taxon>
        <taxon>Endocarpon</taxon>
    </lineage>
</organism>
<sequence length="338" mass="38322">MQCPSKTLAPTALRHHTVSYYSASITYRPNPFVDLSSSESLTDKMALTAGDVEADIYYLSRSDIYKSVKPYTLRYKPPGSLPISNVIREKECTIIRNMRHHWDALRYDSCGFQVVELDTQMTFDDFSDVDKIDQVHRPEIEKCVKRTMQASSVQVLDYVIRRRHVSFPIATGEPYEWQQPASRAHIDFTFNAGVSTIRNAFNEKADAILAARWQFVKASGDWPLAVCDAASVDFDNDTLAGDVVERTKAFENTQVHFNPQQKWYYLKDQLPSELLMFKNADSESMSGVTTGRLVCGNRKAGDSCSFALGVPHASFCNPPAPKTETPRESIEFRMIVMW</sequence>
<reference evidence="2" key="1">
    <citation type="submission" date="2020-02" db="EMBL/GenBank/DDBJ databases">
        <authorList>
            <person name="Palmer J.M."/>
        </authorList>
    </citation>
    <scope>NUCLEOTIDE SEQUENCE</scope>
    <source>
        <strain evidence="2">EPUS1.4</strain>
        <tissue evidence="2">Thallus</tissue>
    </source>
</reference>
<dbReference type="PANTHER" id="PTHR34598:SF3">
    <property type="entry name" value="OXIDOREDUCTASE AN1597"/>
    <property type="match status" value="1"/>
</dbReference>
<name>A0A8H7AJR3_9EURO</name>
<dbReference type="PANTHER" id="PTHR34598">
    <property type="entry name" value="BLL6449 PROTEIN"/>
    <property type="match status" value="1"/>
</dbReference>
<dbReference type="AlphaFoldDB" id="A0A8H7AJR3"/>
<dbReference type="Proteomes" id="UP000606974">
    <property type="component" value="Unassembled WGS sequence"/>
</dbReference>
<gene>
    <name evidence="2" type="ORF">GJ744_008297</name>
</gene>
<evidence type="ECO:0000313" key="3">
    <source>
        <dbReference type="Proteomes" id="UP000606974"/>
    </source>
</evidence>
<protein>
    <submittedName>
        <fullName evidence="2">Uncharacterized protein</fullName>
    </submittedName>
</protein>
<keyword evidence="3" id="KW-1185">Reference proteome</keyword>
<dbReference type="NCBIfam" id="NF041278">
    <property type="entry name" value="CmcJ_NvfI_EfuI"/>
    <property type="match status" value="1"/>
</dbReference>
<evidence type="ECO:0000313" key="2">
    <source>
        <dbReference type="EMBL" id="KAF7509237.1"/>
    </source>
</evidence>